<dbReference type="Gene3D" id="1.10.260.40">
    <property type="entry name" value="lambda repressor-like DNA-binding domains"/>
    <property type="match status" value="1"/>
</dbReference>
<gene>
    <name evidence="2" type="ORF">GCM10011333_11620</name>
</gene>
<dbReference type="InterPro" id="IPR010982">
    <property type="entry name" value="Lambda_DNA-bd_dom_sf"/>
</dbReference>
<dbReference type="RefSeq" id="WP_188549990.1">
    <property type="nucleotide sequence ID" value="NZ_BMFY01000004.1"/>
</dbReference>
<feature type="region of interest" description="Disordered" evidence="1">
    <location>
        <begin position="18"/>
        <end position="40"/>
    </location>
</feature>
<feature type="region of interest" description="Disordered" evidence="1">
    <location>
        <begin position="135"/>
        <end position="165"/>
    </location>
</feature>
<name>A0A8J2TX12_9MICO</name>
<sequence>MTDKHPLGRLITQVQEAQGWSDRDLAERSAPAHPLSKTRVGDLKNKPVTSIKARTIRTLAYALNVPERLVAEAALESMGIELRLDRPAEVMEVLAADTTLSARDRFLVATLLEQMRRSAAKDWRPDEPEALAEATRLQERADSAPAQALEELAADTSPREEPEAR</sequence>
<comment type="caution">
    <text evidence="2">The sequence shown here is derived from an EMBL/GenBank/DDBJ whole genome shotgun (WGS) entry which is preliminary data.</text>
</comment>
<dbReference type="SUPFAM" id="SSF47413">
    <property type="entry name" value="lambda repressor-like DNA-binding domains"/>
    <property type="match status" value="1"/>
</dbReference>
<dbReference type="AlphaFoldDB" id="A0A8J2TX12"/>
<dbReference type="EMBL" id="BMFY01000004">
    <property type="protein sequence ID" value="GGA10504.1"/>
    <property type="molecule type" value="Genomic_DNA"/>
</dbReference>
<organism evidence="2 3">
    <name type="scientific">Sediminivirga luteola</name>
    <dbReference type="NCBI Taxonomy" id="1774748"/>
    <lineage>
        <taxon>Bacteria</taxon>
        <taxon>Bacillati</taxon>
        <taxon>Actinomycetota</taxon>
        <taxon>Actinomycetes</taxon>
        <taxon>Micrococcales</taxon>
        <taxon>Brevibacteriaceae</taxon>
        <taxon>Sediminivirga</taxon>
    </lineage>
</organism>
<reference evidence="2" key="1">
    <citation type="journal article" date="2014" name="Int. J. Syst. Evol. Microbiol.">
        <title>Complete genome sequence of Corynebacterium casei LMG S-19264T (=DSM 44701T), isolated from a smear-ripened cheese.</title>
        <authorList>
            <consortium name="US DOE Joint Genome Institute (JGI-PGF)"/>
            <person name="Walter F."/>
            <person name="Albersmeier A."/>
            <person name="Kalinowski J."/>
            <person name="Ruckert C."/>
        </authorList>
    </citation>
    <scope>NUCLEOTIDE SEQUENCE</scope>
    <source>
        <strain evidence="2">CGMCC 1.12785</strain>
    </source>
</reference>
<evidence type="ECO:0000313" key="2">
    <source>
        <dbReference type="EMBL" id="GGA10504.1"/>
    </source>
</evidence>
<keyword evidence="3" id="KW-1185">Reference proteome</keyword>
<evidence type="ECO:0000256" key="1">
    <source>
        <dbReference type="SAM" id="MobiDB-lite"/>
    </source>
</evidence>
<dbReference type="GO" id="GO:0003677">
    <property type="term" value="F:DNA binding"/>
    <property type="evidence" value="ECO:0007669"/>
    <property type="project" value="InterPro"/>
</dbReference>
<dbReference type="Proteomes" id="UP000616114">
    <property type="component" value="Unassembled WGS sequence"/>
</dbReference>
<reference evidence="2" key="2">
    <citation type="submission" date="2020-09" db="EMBL/GenBank/DDBJ databases">
        <authorList>
            <person name="Sun Q."/>
            <person name="Zhou Y."/>
        </authorList>
    </citation>
    <scope>NUCLEOTIDE SEQUENCE</scope>
    <source>
        <strain evidence="2">CGMCC 1.12785</strain>
    </source>
</reference>
<proteinExistence type="predicted"/>
<protein>
    <submittedName>
        <fullName evidence="2">Uncharacterized protein</fullName>
    </submittedName>
</protein>
<evidence type="ECO:0000313" key="3">
    <source>
        <dbReference type="Proteomes" id="UP000616114"/>
    </source>
</evidence>
<accession>A0A8J2TX12</accession>